<dbReference type="Gene3D" id="3.40.50.1820">
    <property type="entry name" value="alpha/beta hydrolase"/>
    <property type="match status" value="1"/>
</dbReference>
<dbReference type="SMART" id="SM00939">
    <property type="entry name" value="PepX_C"/>
    <property type="match status" value="1"/>
</dbReference>
<dbReference type="PANTHER" id="PTHR43056:SF10">
    <property type="entry name" value="COCE_NOND FAMILY, PUTATIVE (AFU_ORTHOLOGUE AFUA_7G00600)-RELATED"/>
    <property type="match status" value="1"/>
</dbReference>
<evidence type="ECO:0000313" key="4">
    <source>
        <dbReference type="Proteomes" id="UP000214720"/>
    </source>
</evidence>
<evidence type="ECO:0000313" key="3">
    <source>
        <dbReference type="EMBL" id="OXC74554.1"/>
    </source>
</evidence>
<dbReference type="InterPro" id="IPR005674">
    <property type="entry name" value="CocE/Ser_esterase"/>
</dbReference>
<keyword evidence="1 3" id="KW-0378">Hydrolase</keyword>
<reference evidence="4" key="1">
    <citation type="submission" date="2017-01" db="EMBL/GenBank/DDBJ databases">
        <title>Genome Analysis of Deinococcus marmoris KOPRI26562.</title>
        <authorList>
            <person name="Kim J.H."/>
            <person name="Oh H.-M."/>
        </authorList>
    </citation>
    <scope>NUCLEOTIDE SEQUENCE [LARGE SCALE GENOMIC DNA]</scope>
    <source>
        <strain evidence="4">PAMC 26633</strain>
    </source>
</reference>
<dbReference type="InterPro" id="IPR008979">
    <property type="entry name" value="Galactose-bd-like_sf"/>
</dbReference>
<name>A0A226WTN8_CABSO</name>
<proteinExistence type="predicted"/>
<dbReference type="Gene3D" id="2.60.120.260">
    <property type="entry name" value="Galactose-binding domain-like"/>
    <property type="match status" value="1"/>
</dbReference>
<dbReference type="Gene3D" id="1.10.3020.10">
    <property type="entry name" value="alpha-amino acid ester hydrolase ( Helical cap domain)"/>
    <property type="match status" value="1"/>
</dbReference>
<organism evidence="3 4">
    <name type="scientific">Caballeronia sordidicola</name>
    <name type="common">Burkholderia sordidicola</name>
    <dbReference type="NCBI Taxonomy" id="196367"/>
    <lineage>
        <taxon>Bacteria</taxon>
        <taxon>Pseudomonadati</taxon>
        <taxon>Pseudomonadota</taxon>
        <taxon>Betaproteobacteria</taxon>
        <taxon>Burkholderiales</taxon>
        <taxon>Burkholderiaceae</taxon>
        <taxon>Caballeronia</taxon>
    </lineage>
</organism>
<gene>
    <name evidence="3" type="ORF">BSU04_31505</name>
</gene>
<dbReference type="SUPFAM" id="SSF53474">
    <property type="entry name" value="alpha/beta-Hydrolases"/>
    <property type="match status" value="1"/>
</dbReference>
<accession>A0A226WTN8</accession>
<dbReference type="OrthoDB" id="9806163at2"/>
<protein>
    <submittedName>
        <fullName evidence="3">Hydrolase, CocE/NonD family</fullName>
    </submittedName>
</protein>
<dbReference type="PANTHER" id="PTHR43056">
    <property type="entry name" value="PEPTIDASE S9 PROLYL OLIGOPEPTIDASE"/>
    <property type="match status" value="1"/>
</dbReference>
<dbReference type="AlphaFoldDB" id="A0A226WTN8"/>
<dbReference type="GO" id="GO:0008239">
    <property type="term" value="F:dipeptidyl-peptidase activity"/>
    <property type="evidence" value="ECO:0007669"/>
    <property type="project" value="InterPro"/>
</dbReference>
<comment type="caution">
    <text evidence="3">The sequence shown here is derived from an EMBL/GenBank/DDBJ whole genome shotgun (WGS) entry which is preliminary data.</text>
</comment>
<dbReference type="NCBIfam" id="TIGR00976">
    <property type="entry name" value="CocE_NonD"/>
    <property type="match status" value="1"/>
</dbReference>
<dbReference type="InterPro" id="IPR029058">
    <property type="entry name" value="AB_hydrolase_fold"/>
</dbReference>
<dbReference type="eggNOG" id="COG2936">
    <property type="taxonomic scope" value="Bacteria"/>
</dbReference>
<dbReference type="InterPro" id="IPR013736">
    <property type="entry name" value="Xaa-Pro_dipept_C"/>
</dbReference>
<evidence type="ECO:0000259" key="2">
    <source>
        <dbReference type="SMART" id="SM00939"/>
    </source>
</evidence>
<dbReference type="Pfam" id="PF08530">
    <property type="entry name" value="PepX_C"/>
    <property type="match status" value="1"/>
</dbReference>
<dbReference type="InterPro" id="IPR000383">
    <property type="entry name" value="Xaa-Pro-like_dom"/>
</dbReference>
<dbReference type="EMBL" id="MTHB01000209">
    <property type="protein sequence ID" value="OXC74554.1"/>
    <property type="molecule type" value="Genomic_DNA"/>
</dbReference>
<evidence type="ECO:0000256" key="1">
    <source>
        <dbReference type="ARBA" id="ARBA00022801"/>
    </source>
</evidence>
<dbReference type="SUPFAM" id="SSF49785">
    <property type="entry name" value="Galactose-binding domain-like"/>
    <property type="match status" value="1"/>
</dbReference>
<dbReference type="InterPro" id="IPR050585">
    <property type="entry name" value="Xaa-Pro_dipeptidyl-ppase/CocE"/>
</dbReference>
<dbReference type="Proteomes" id="UP000214720">
    <property type="component" value="Unassembled WGS sequence"/>
</dbReference>
<sequence>MIDTVHNNTFDAASSQEATCTEFMVPMRDGVRLATDVHLPAGFRPGIDAPLPAILERTPYGKRDVSRSEINRGEPAAHRGDIAAYFVARGFAVVFQDCRGRHASEGEFTKYLSEGPDGYDTLEWITQQDWSTGRVGTMGLSYAAHTQMAAACLNPPGLVCMVMDSGGFSNSYQCGIRQGGAFELKQATWAVNQAKGSQAVLNDPLLKAALDAQDLREWFSRMPWRPGESPLRFVPEYERYLFDQWTHETFDEFWQQPGIYAEGFYDTMARVPTVLMSSWYDAYVRSTMDNFAAMSKLDPVAAPTYLIMGSWLHGDRNVPFSGDVDFGPAARIEGQIAEDWLAFRAQWFDRWLKPATSGVKQSDPVARIFLMGGGSGARNGDGRMEHGGAWIQSSQWPLADTRFTHFYLREGGVLSETPPEESDASVSYAFDPSNPVPTIGGALTSGAPVFEGGAFDQREDERFFGTRNPGVPLAARNDIVVFETPPLEEDMAVVGPVVVRLWISSDAPDTDFTAKLIDVCPPNSDYPGGFAMNLTDGIFRCRFHNSWSEPEFLESGRIYEITIEPFATANLFKRGHRIRLDISSSNYPHFDVNPNSGESPALARAPRIAVNTVYLGTEHPSHLVLPIVPVNALRSLEALTDPNHA</sequence>
<dbReference type="Pfam" id="PF02129">
    <property type="entry name" value="Peptidase_S15"/>
    <property type="match status" value="1"/>
</dbReference>
<feature type="domain" description="Xaa-Pro dipeptidyl-peptidase C-terminal" evidence="2">
    <location>
        <begin position="345"/>
        <end position="624"/>
    </location>
</feature>